<keyword evidence="5" id="KW-0998">Cell outer membrane</keyword>
<evidence type="ECO:0000256" key="3">
    <source>
        <dbReference type="ARBA" id="ARBA00022729"/>
    </source>
</evidence>
<dbReference type="PROSITE" id="PS51257">
    <property type="entry name" value="PROKAR_LIPOPROTEIN"/>
    <property type="match status" value="1"/>
</dbReference>
<proteinExistence type="inferred from homology"/>
<dbReference type="GO" id="GO:0009279">
    <property type="term" value="C:cell outer membrane"/>
    <property type="evidence" value="ECO:0007669"/>
    <property type="project" value="UniProtKB-SubCell"/>
</dbReference>
<dbReference type="Gene3D" id="1.25.40.390">
    <property type="match status" value="1"/>
</dbReference>
<comment type="similarity">
    <text evidence="2">Belongs to the SusD family.</text>
</comment>
<evidence type="ECO:0000256" key="1">
    <source>
        <dbReference type="ARBA" id="ARBA00004442"/>
    </source>
</evidence>
<evidence type="ECO:0000256" key="2">
    <source>
        <dbReference type="ARBA" id="ARBA00006275"/>
    </source>
</evidence>
<evidence type="ECO:0000256" key="5">
    <source>
        <dbReference type="ARBA" id="ARBA00023237"/>
    </source>
</evidence>
<reference evidence="9 10" key="1">
    <citation type="submission" date="2024-04" db="EMBL/GenBank/DDBJ databases">
        <title>Genome sequencing and assembly of rice foliar adapted Chryseobacterium endophyticum OsEnb-ALM-A6.</title>
        <authorList>
            <person name="Kumar S."/>
            <person name="Javed M."/>
            <person name="Chouhan V."/>
            <person name="Charishma K."/>
            <person name="Patel A."/>
            <person name="Kumar M."/>
            <person name="Sahu K.P."/>
            <person name="Kumar A."/>
        </authorList>
    </citation>
    <scope>NUCLEOTIDE SEQUENCE [LARGE SCALE GENOMIC DNA]</scope>
    <source>
        <strain evidence="9 10">OsEnb-ALM-A6</strain>
    </source>
</reference>
<keyword evidence="4" id="KW-0472">Membrane</keyword>
<protein>
    <submittedName>
        <fullName evidence="9">RagB/SusD family nutrient uptake outer membrane protein</fullName>
    </submittedName>
</protein>
<evidence type="ECO:0000256" key="4">
    <source>
        <dbReference type="ARBA" id="ARBA00023136"/>
    </source>
</evidence>
<dbReference type="Pfam" id="PF07980">
    <property type="entry name" value="SusD_RagB"/>
    <property type="match status" value="1"/>
</dbReference>
<gene>
    <name evidence="9" type="ORF">AAFP95_07550</name>
</gene>
<dbReference type="CDD" id="cd08977">
    <property type="entry name" value="SusD"/>
    <property type="match status" value="1"/>
</dbReference>
<feature type="domain" description="SusD-like N-terminal" evidence="8">
    <location>
        <begin position="92"/>
        <end position="219"/>
    </location>
</feature>
<accession>A0AAU6WSZ0</accession>
<dbReference type="InterPro" id="IPR033985">
    <property type="entry name" value="SusD-like_N"/>
</dbReference>
<keyword evidence="3 6" id="KW-0732">Signal</keyword>
<name>A0AAU6WSZ0_9FLAO</name>
<organism evidence="9 10">
    <name type="scientific">Chryseobacterium endophyticum</name>
    <dbReference type="NCBI Taxonomy" id="1854762"/>
    <lineage>
        <taxon>Bacteria</taxon>
        <taxon>Pseudomonadati</taxon>
        <taxon>Bacteroidota</taxon>
        <taxon>Flavobacteriia</taxon>
        <taxon>Flavobacteriales</taxon>
        <taxon>Weeksellaceae</taxon>
        <taxon>Chryseobacterium group</taxon>
        <taxon>Chryseobacterium</taxon>
    </lineage>
</organism>
<feature type="signal peptide" evidence="6">
    <location>
        <begin position="1"/>
        <end position="21"/>
    </location>
</feature>
<comment type="subcellular location">
    <subcellularLocation>
        <location evidence="1">Cell outer membrane</location>
    </subcellularLocation>
</comment>
<sequence>MKKIICTLSILSLLGSCSSDLLNTLPEADKVTSNFYKDASQIEQGVNGVYGSLQYTGQYKQGLLTIGEIPSDNTFDEVPANDNFTYGEFDFFTIQPTNSLIENAWKDNYVGIQQANIILNRIGSITDMSEGTRKTRIGEMKFLRALMYFNLVRIFGDVPLVTQETTDVNSYFGQSRTPANEVYNFVEGELKEAITLLPATAAQKGRATKGAAMGILGRVLMTRNKFSEALPYLSQIDGLGYSLLSDVTKIFDVTNKNNAEIIFDVQFASGLNGNSEGSNAFQLFSPSGTVSGAKGHNLPTKEVYNLYSSADKRRNAYIGLTNNGVPYTKKLVKTSSAVDDGGSNVVVIRLADVYLMMAECYAQTNDLTNANLYLNKIKTRAGITNVNLTSQQALLAEIDKERRLELIGEGHRWFDLVRTGKAVQVMTQYFAVTPGYSTATIDQHNLLMPVPQNQINTDPAIKQNPGY</sequence>
<evidence type="ECO:0000313" key="10">
    <source>
        <dbReference type="Proteomes" id="UP001463665"/>
    </source>
</evidence>
<dbReference type="Proteomes" id="UP001463665">
    <property type="component" value="Chromosome"/>
</dbReference>
<dbReference type="SUPFAM" id="SSF48452">
    <property type="entry name" value="TPR-like"/>
    <property type="match status" value="1"/>
</dbReference>
<evidence type="ECO:0000313" key="9">
    <source>
        <dbReference type="EMBL" id="XAO75718.1"/>
    </source>
</evidence>
<dbReference type="InterPro" id="IPR012944">
    <property type="entry name" value="SusD_RagB_dom"/>
</dbReference>
<feature type="domain" description="RagB/SusD" evidence="7">
    <location>
        <begin position="320"/>
        <end position="467"/>
    </location>
</feature>
<keyword evidence="10" id="KW-1185">Reference proteome</keyword>
<dbReference type="InterPro" id="IPR011990">
    <property type="entry name" value="TPR-like_helical_dom_sf"/>
</dbReference>
<dbReference type="RefSeq" id="WP_345767313.1">
    <property type="nucleotide sequence ID" value="NZ_CP154834.1"/>
</dbReference>
<evidence type="ECO:0000259" key="8">
    <source>
        <dbReference type="Pfam" id="PF14322"/>
    </source>
</evidence>
<feature type="chain" id="PRO_5043593574" evidence="6">
    <location>
        <begin position="22"/>
        <end position="467"/>
    </location>
</feature>
<evidence type="ECO:0000256" key="6">
    <source>
        <dbReference type="SAM" id="SignalP"/>
    </source>
</evidence>
<dbReference type="EMBL" id="CP154834">
    <property type="protein sequence ID" value="XAO75718.1"/>
    <property type="molecule type" value="Genomic_DNA"/>
</dbReference>
<dbReference type="AlphaFoldDB" id="A0AAU6WSZ0"/>
<dbReference type="Pfam" id="PF14322">
    <property type="entry name" value="SusD-like_3"/>
    <property type="match status" value="1"/>
</dbReference>
<evidence type="ECO:0000259" key="7">
    <source>
        <dbReference type="Pfam" id="PF07980"/>
    </source>
</evidence>